<evidence type="ECO:0000313" key="2">
    <source>
        <dbReference type="WBParaSite" id="nRc.2.0.1.t07241-RA"/>
    </source>
</evidence>
<organism evidence="1 2">
    <name type="scientific">Romanomermis culicivorax</name>
    <name type="common">Nematode worm</name>
    <dbReference type="NCBI Taxonomy" id="13658"/>
    <lineage>
        <taxon>Eukaryota</taxon>
        <taxon>Metazoa</taxon>
        <taxon>Ecdysozoa</taxon>
        <taxon>Nematoda</taxon>
        <taxon>Enoplea</taxon>
        <taxon>Dorylaimia</taxon>
        <taxon>Mermithida</taxon>
        <taxon>Mermithoidea</taxon>
        <taxon>Mermithidae</taxon>
        <taxon>Romanomermis</taxon>
    </lineage>
</organism>
<dbReference type="AlphaFoldDB" id="A0A915HZG0"/>
<protein>
    <submittedName>
        <fullName evidence="2">Uncharacterized protein</fullName>
    </submittedName>
</protein>
<sequence>MITLYDIQEMIFIGLSNITPLSIKLINLATDKIPRKIITERTFFYGKHLDDSAYLQQAGHHHQPDHHEKIFKFHGCYWYACPKCMTMLKLAQKVLMSEQLEKSSNCKRWVMQSLNLECANC</sequence>
<dbReference type="Proteomes" id="UP000887565">
    <property type="component" value="Unplaced"/>
</dbReference>
<name>A0A915HZG0_ROMCU</name>
<reference evidence="2" key="1">
    <citation type="submission" date="2022-11" db="UniProtKB">
        <authorList>
            <consortium name="WormBaseParasite"/>
        </authorList>
    </citation>
    <scope>IDENTIFICATION</scope>
</reference>
<dbReference type="WBParaSite" id="nRc.2.0.1.t07241-RA">
    <property type="protein sequence ID" value="nRc.2.0.1.t07241-RA"/>
    <property type="gene ID" value="nRc.2.0.1.g07241"/>
</dbReference>
<keyword evidence="1" id="KW-1185">Reference proteome</keyword>
<evidence type="ECO:0000313" key="1">
    <source>
        <dbReference type="Proteomes" id="UP000887565"/>
    </source>
</evidence>
<accession>A0A915HZG0</accession>
<proteinExistence type="predicted"/>